<keyword evidence="1" id="KW-1133">Transmembrane helix</keyword>
<feature type="transmembrane region" description="Helical" evidence="1">
    <location>
        <begin position="137"/>
        <end position="157"/>
    </location>
</feature>
<feature type="signal peptide" evidence="2">
    <location>
        <begin position="1"/>
        <end position="23"/>
    </location>
</feature>
<reference evidence="3 4" key="1">
    <citation type="submission" date="2018-11" db="EMBL/GenBank/DDBJ databases">
        <title>Draft genome of Simplicispira Flexivirga sp. BO-16.</title>
        <authorList>
            <person name="Im W.T."/>
        </authorList>
    </citation>
    <scope>NUCLEOTIDE SEQUENCE [LARGE SCALE GENOMIC DNA]</scope>
    <source>
        <strain evidence="3 4">BO-16</strain>
    </source>
</reference>
<dbReference type="OrthoDB" id="5190563at2"/>
<keyword evidence="2" id="KW-0732">Signal</keyword>
<comment type="caution">
    <text evidence="3">The sequence shown here is derived from an EMBL/GenBank/DDBJ whole genome shotgun (WGS) entry which is preliminary data.</text>
</comment>
<proteinExistence type="predicted"/>
<dbReference type="AlphaFoldDB" id="A0A3M9MEH3"/>
<dbReference type="EMBL" id="RJJQ01000005">
    <property type="protein sequence ID" value="RNI23233.1"/>
    <property type="molecule type" value="Genomic_DNA"/>
</dbReference>
<keyword evidence="4" id="KW-1185">Reference proteome</keyword>
<dbReference type="RefSeq" id="WP_123270816.1">
    <property type="nucleotide sequence ID" value="NZ_RJJQ01000005.1"/>
</dbReference>
<name>A0A3M9MEH3_9MICO</name>
<evidence type="ECO:0000256" key="2">
    <source>
        <dbReference type="SAM" id="SignalP"/>
    </source>
</evidence>
<feature type="transmembrane region" description="Helical" evidence="1">
    <location>
        <begin position="47"/>
        <end position="68"/>
    </location>
</feature>
<keyword evidence="1" id="KW-0472">Membrane</keyword>
<sequence length="161" mass="16772">MLKLLLLLHLLTAIFAIGPLAHAVTTASRGLRHADAPALHASSRMAKIYAAASVLVVVFGMGLMSQKWHGKTIASMGDTWIWLSLLLWLAGVAITLLVVTPSLDKAAEQLTAASAATPQEGGLALRTLDLKPLTARVAASGGIVGLLFAVIVGLMVYRPGS</sequence>
<keyword evidence="1" id="KW-0812">Transmembrane</keyword>
<protein>
    <recommendedName>
        <fullName evidence="5">DUF2269 family protein</fullName>
    </recommendedName>
</protein>
<evidence type="ECO:0008006" key="5">
    <source>
        <dbReference type="Google" id="ProtNLM"/>
    </source>
</evidence>
<accession>A0A3M9MEH3</accession>
<gene>
    <name evidence="3" type="ORF">EFY87_07315</name>
</gene>
<evidence type="ECO:0000313" key="4">
    <source>
        <dbReference type="Proteomes" id="UP000271678"/>
    </source>
</evidence>
<feature type="chain" id="PRO_5018030250" description="DUF2269 family protein" evidence="2">
    <location>
        <begin position="24"/>
        <end position="161"/>
    </location>
</feature>
<feature type="transmembrane region" description="Helical" evidence="1">
    <location>
        <begin position="80"/>
        <end position="99"/>
    </location>
</feature>
<evidence type="ECO:0000313" key="3">
    <source>
        <dbReference type="EMBL" id="RNI23233.1"/>
    </source>
</evidence>
<organism evidence="3 4">
    <name type="scientific">Flexivirga caeni</name>
    <dbReference type="NCBI Taxonomy" id="2294115"/>
    <lineage>
        <taxon>Bacteria</taxon>
        <taxon>Bacillati</taxon>
        <taxon>Actinomycetota</taxon>
        <taxon>Actinomycetes</taxon>
        <taxon>Micrococcales</taxon>
        <taxon>Dermacoccaceae</taxon>
        <taxon>Flexivirga</taxon>
    </lineage>
</organism>
<evidence type="ECO:0000256" key="1">
    <source>
        <dbReference type="SAM" id="Phobius"/>
    </source>
</evidence>
<dbReference type="Proteomes" id="UP000271678">
    <property type="component" value="Unassembled WGS sequence"/>
</dbReference>